<evidence type="ECO:0000256" key="5">
    <source>
        <dbReference type="ARBA" id="ARBA00022448"/>
    </source>
</evidence>
<dbReference type="Gene3D" id="3.40.50.620">
    <property type="entry name" value="HUPs"/>
    <property type="match status" value="1"/>
</dbReference>
<gene>
    <name evidence="9" type="ORF">AUR04nite_26300</name>
</gene>
<dbReference type="PIRSF" id="PIRSF000090">
    <property type="entry name" value="Beta-ETF"/>
    <property type="match status" value="1"/>
</dbReference>
<protein>
    <recommendedName>
        <fullName evidence="4">Electron transfer flavoprotein subunit beta</fullName>
    </recommendedName>
</protein>
<dbReference type="PANTHER" id="PTHR21294:SF8">
    <property type="entry name" value="ELECTRON TRANSFER FLAVOPROTEIN SUBUNIT BETA"/>
    <property type="match status" value="1"/>
</dbReference>
<evidence type="ECO:0000313" key="10">
    <source>
        <dbReference type="Proteomes" id="UP000316612"/>
    </source>
</evidence>
<evidence type="ECO:0000256" key="3">
    <source>
        <dbReference type="ARBA" id="ARBA00011355"/>
    </source>
</evidence>
<dbReference type="Proteomes" id="UP000316612">
    <property type="component" value="Unassembled WGS sequence"/>
</dbReference>
<organism evidence="9 10">
    <name type="scientific">Glutamicibacter uratoxydans</name>
    <name type="common">Arthrobacter uratoxydans</name>
    <dbReference type="NCBI Taxonomy" id="43667"/>
    <lineage>
        <taxon>Bacteria</taxon>
        <taxon>Bacillati</taxon>
        <taxon>Actinomycetota</taxon>
        <taxon>Actinomycetes</taxon>
        <taxon>Micrococcales</taxon>
        <taxon>Micrococcaceae</taxon>
        <taxon>Glutamicibacter</taxon>
    </lineage>
</organism>
<dbReference type="GO" id="GO:0005829">
    <property type="term" value="C:cytosol"/>
    <property type="evidence" value="ECO:0007669"/>
    <property type="project" value="TreeGrafter"/>
</dbReference>
<evidence type="ECO:0000259" key="8">
    <source>
        <dbReference type="SMART" id="SM00893"/>
    </source>
</evidence>
<dbReference type="InterPro" id="IPR033948">
    <property type="entry name" value="ETF_beta_N"/>
</dbReference>
<dbReference type="CDD" id="cd01714">
    <property type="entry name" value="ETF_beta"/>
    <property type="match status" value="1"/>
</dbReference>
<comment type="subunit">
    <text evidence="3">Heterodimer of an alpha and a beta subunit.</text>
</comment>
<sequence length="273" mass="28470">MSDANNTPLTLVVLVKHVPDVQFDRHISQDSLRLDRSESVLSELDEYAVEAALAIVEDNGGFAAGHQVIAATVGPSSSANSVRKALQMGASSGLHLNDDAIAGSDTVATSKALAALVSHVPNVDLVLTGMASTDAETSVIAAQLAERLGFAQLTHAQSVEFDAAQREVTIHREHGDQRLTLKAALPAVLSVTDQANNPRYPNFKGIMAAKKKSIEEVDLAAVGLSAAEVGTEGSTTSVLAADKRPSREAGTIITDSGEAGIALVDFLAEQKLI</sequence>
<keyword evidence="6" id="KW-0249">Electron transport</keyword>
<evidence type="ECO:0000313" key="9">
    <source>
        <dbReference type="EMBL" id="GED07098.1"/>
    </source>
</evidence>
<dbReference type="SMART" id="SM00893">
    <property type="entry name" value="ETF"/>
    <property type="match status" value="1"/>
</dbReference>
<dbReference type="EMBL" id="BJNY01000015">
    <property type="protein sequence ID" value="GED07098.1"/>
    <property type="molecule type" value="Genomic_DNA"/>
</dbReference>
<proteinExistence type="inferred from homology"/>
<accession>A0A4Y4DUQ6</accession>
<evidence type="ECO:0000256" key="1">
    <source>
        <dbReference type="ARBA" id="ARBA00001974"/>
    </source>
</evidence>
<reference evidence="9 10" key="1">
    <citation type="submission" date="2019-06" db="EMBL/GenBank/DDBJ databases">
        <title>Whole genome shotgun sequence of Glutamicibacter uratoxydans NBRC 15515.</title>
        <authorList>
            <person name="Hosoyama A."/>
            <person name="Uohara A."/>
            <person name="Ohji S."/>
            <person name="Ichikawa N."/>
        </authorList>
    </citation>
    <scope>NUCLEOTIDE SEQUENCE [LARGE SCALE GENOMIC DNA]</scope>
    <source>
        <strain evidence="9 10">NBRC 15515</strain>
    </source>
</reference>
<dbReference type="Pfam" id="PF01012">
    <property type="entry name" value="ETF"/>
    <property type="match status" value="1"/>
</dbReference>
<dbReference type="InterPro" id="IPR014730">
    <property type="entry name" value="ETF_a/b_N"/>
</dbReference>
<comment type="similarity">
    <text evidence="2">Belongs to the ETF beta-subunit/FixA family.</text>
</comment>
<evidence type="ECO:0000256" key="7">
    <source>
        <dbReference type="ARBA" id="ARBA00025649"/>
    </source>
</evidence>
<comment type="cofactor">
    <cofactor evidence="1">
        <name>FAD</name>
        <dbReference type="ChEBI" id="CHEBI:57692"/>
    </cofactor>
</comment>
<feature type="domain" description="Electron transfer flavoprotein alpha/beta-subunit N-terminal" evidence="8">
    <location>
        <begin position="31"/>
        <end position="226"/>
    </location>
</feature>
<dbReference type="GO" id="GO:0009055">
    <property type="term" value="F:electron transfer activity"/>
    <property type="evidence" value="ECO:0007669"/>
    <property type="project" value="InterPro"/>
</dbReference>
<evidence type="ECO:0000256" key="6">
    <source>
        <dbReference type="ARBA" id="ARBA00022982"/>
    </source>
</evidence>
<dbReference type="InterPro" id="IPR014729">
    <property type="entry name" value="Rossmann-like_a/b/a_fold"/>
</dbReference>
<dbReference type="InterPro" id="IPR012255">
    <property type="entry name" value="ETF_b"/>
</dbReference>
<dbReference type="PANTHER" id="PTHR21294">
    <property type="entry name" value="ELECTRON TRANSFER FLAVOPROTEIN BETA-SUBUNIT"/>
    <property type="match status" value="1"/>
</dbReference>
<name>A0A4Y4DUQ6_GLUUR</name>
<dbReference type="SUPFAM" id="SSF52402">
    <property type="entry name" value="Adenine nucleotide alpha hydrolases-like"/>
    <property type="match status" value="1"/>
</dbReference>
<evidence type="ECO:0000256" key="4">
    <source>
        <dbReference type="ARBA" id="ARBA00016797"/>
    </source>
</evidence>
<dbReference type="RefSeq" id="WP_174787886.1">
    <property type="nucleotide sequence ID" value="NZ_BAAAJL010000010.1"/>
</dbReference>
<dbReference type="AlphaFoldDB" id="A0A4Y4DUQ6"/>
<comment type="function">
    <text evidence="7">The electron transfer flavoprotein serves as a specific electron acceptor for other dehydrogenases. It transfers the electrons to the main respiratory chain via ETF-ubiquinone oxidoreductase (ETF dehydrogenase).</text>
</comment>
<comment type="caution">
    <text evidence="9">The sequence shown here is derived from an EMBL/GenBank/DDBJ whole genome shotgun (WGS) entry which is preliminary data.</text>
</comment>
<keyword evidence="5" id="KW-0813">Transport</keyword>
<evidence type="ECO:0000256" key="2">
    <source>
        <dbReference type="ARBA" id="ARBA00007557"/>
    </source>
</evidence>
<keyword evidence="10" id="KW-1185">Reference proteome</keyword>